<dbReference type="HAMAP" id="MF_01464_B">
    <property type="entry name" value="SecF_B"/>
    <property type="match status" value="1"/>
</dbReference>
<feature type="transmembrane region" description="Helical" evidence="9">
    <location>
        <begin position="944"/>
        <end position="970"/>
    </location>
</feature>
<feature type="transmembrane region" description="Helical" evidence="9">
    <location>
        <begin position="990"/>
        <end position="1009"/>
    </location>
</feature>
<dbReference type="InterPro" id="IPR005665">
    <property type="entry name" value="SecF_bac"/>
</dbReference>
<dbReference type="NCBIfam" id="TIGR00966">
    <property type="entry name" value="transloc_SecF"/>
    <property type="match status" value="1"/>
</dbReference>
<reference evidence="14" key="1">
    <citation type="submission" date="2019-08" db="EMBL/GenBank/DDBJ databases">
        <title>Limnoglobus roseus gen. nov., sp. nov., a novel freshwater planctomycete with a giant genome from the family Gemmataceae.</title>
        <authorList>
            <person name="Kulichevskaya I.S."/>
            <person name="Naumoff D.G."/>
            <person name="Miroshnikov K."/>
            <person name="Ivanova A."/>
            <person name="Philippov D.A."/>
            <person name="Hakobyan A."/>
            <person name="Rijpstra I.C."/>
            <person name="Sinninghe Damste J.S."/>
            <person name="Liesack W."/>
            <person name="Dedysh S.N."/>
        </authorList>
    </citation>
    <scope>NUCLEOTIDE SEQUENCE [LARGE SCALE GENOMIC DNA]</scope>
    <source>
        <strain evidence="14">PX52</strain>
    </source>
</reference>
<dbReference type="PRINTS" id="PR01755">
    <property type="entry name" value="SECFTRNLCASE"/>
</dbReference>
<evidence type="ECO:0000256" key="6">
    <source>
        <dbReference type="ARBA" id="ARBA00022989"/>
    </source>
</evidence>
<evidence type="ECO:0000313" key="14">
    <source>
        <dbReference type="Proteomes" id="UP000324974"/>
    </source>
</evidence>
<feature type="transmembrane region" description="Helical" evidence="9">
    <location>
        <begin position="506"/>
        <end position="525"/>
    </location>
</feature>
<feature type="domain" description="Protein export membrane protein SecD/SecF C-terminal" evidence="11">
    <location>
        <begin position="389"/>
        <end position="559"/>
    </location>
</feature>
<dbReference type="Proteomes" id="UP000324974">
    <property type="component" value="Chromosome"/>
</dbReference>
<evidence type="ECO:0000256" key="7">
    <source>
        <dbReference type="ARBA" id="ARBA00023010"/>
    </source>
</evidence>
<dbReference type="GO" id="GO:0005886">
    <property type="term" value="C:plasma membrane"/>
    <property type="evidence" value="ECO:0007669"/>
    <property type="project" value="UniProtKB-SubCell"/>
</dbReference>
<dbReference type="EMBL" id="CP042425">
    <property type="protein sequence ID" value="QEL14131.1"/>
    <property type="molecule type" value="Genomic_DNA"/>
</dbReference>
<accession>A0A5C1A4V0</accession>
<keyword evidence="5 9" id="KW-0653">Protein transport</keyword>
<dbReference type="NCBIfam" id="TIGR01129">
    <property type="entry name" value="secD"/>
    <property type="match status" value="1"/>
</dbReference>
<feature type="transmembrane region" description="Helical" evidence="9">
    <location>
        <begin position="1035"/>
        <end position="1056"/>
    </location>
</feature>
<dbReference type="InterPro" id="IPR005791">
    <property type="entry name" value="SecD"/>
</dbReference>
<keyword evidence="4 9" id="KW-0812">Transmembrane</keyword>
<dbReference type="GO" id="GO:0065002">
    <property type="term" value="P:intracellular protein transmembrane transport"/>
    <property type="evidence" value="ECO:0007669"/>
    <property type="project" value="UniProtKB-UniRule"/>
</dbReference>
<evidence type="ECO:0000256" key="10">
    <source>
        <dbReference type="HAMAP-Rule" id="MF_01464"/>
    </source>
</evidence>
<evidence type="ECO:0000256" key="3">
    <source>
        <dbReference type="ARBA" id="ARBA00022475"/>
    </source>
</evidence>
<keyword evidence="8 9" id="KW-0472">Membrane</keyword>
<dbReference type="RefSeq" id="WP_149109048.1">
    <property type="nucleotide sequence ID" value="NZ_CP042425.1"/>
</dbReference>
<keyword evidence="6 9" id="KW-1133">Transmembrane helix</keyword>
<feature type="transmembrane region" description="Helical" evidence="9">
    <location>
        <begin position="408"/>
        <end position="427"/>
    </location>
</feature>
<feature type="domain" description="SecDF P1 head subdomain" evidence="12">
    <location>
        <begin position="296"/>
        <end position="384"/>
    </location>
</feature>
<dbReference type="NCBIfam" id="TIGR00916">
    <property type="entry name" value="2A0604s01"/>
    <property type="match status" value="1"/>
</dbReference>
<dbReference type="InterPro" id="IPR022813">
    <property type="entry name" value="SecD/SecF_arch_bac"/>
</dbReference>
<dbReference type="Gene3D" id="1.20.1640.10">
    <property type="entry name" value="Multidrug efflux transporter AcrB transmembrane domain"/>
    <property type="match status" value="2"/>
</dbReference>
<dbReference type="Pfam" id="PF02355">
    <property type="entry name" value="SecD_SecF_C"/>
    <property type="match status" value="2"/>
</dbReference>
<dbReference type="PANTHER" id="PTHR30081:SF1">
    <property type="entry name" value="PROTEIN TRANSLOCASE SUBUNIT SECD"/>
    <property type="match status" value="1"/>
</dbReference>
<dbReference type="KEGG" id="lrs:PX52LOC_00999"/>
<evidence type="ECO:0000256" key="1">
    <source>
        <dbReference type="ARBA" id="ARBA00004651"/>
    </source>
</evidence>
<feature type="transmembrane region" description="Helical" evidence="9">
    <location>
        <begin position="531"/>
        <end position="555"/>
    </location>
</feature>
<feature type="transmembrane region" description="Helical" evidence="9">
    <location>
        <begin position="458"/>
        <end position="478"/>
    </location>
</feature>
<dbReference type="HAMAP" id="MF_01463_B">
    <property type="entry name" value="SecD_B"/>
    <property type="match status" value="1"/>
</dbReference>
<comment type="subcellular location">
    <subcellularLocation>
        <location evidence="1 9">Cell membrane</location>
        <topology evidence="1 9">Multi-pass membrane protein</topology>
    </subcellularLocation>
</comment>
<comment type="function">
    <text evidence="9">Part of the Sec protein translocase complex. Interacts with the SecYEG preprotein conducting channel. SecDF uses the proton motive force (PMF) to complete protein translocation after the ATP-dependent function of SecA.</text>
</comment>
<evidence type="ECO:0000256" key="8">
    <source>
        <dbReference type="ARBA" id="ARBA00023136"/>
    </source>
</evidence>
<dbReference type="InterPro" id="IPR048634">
    <property type="entry name" value="SecD_SecF_C"/>
</dbReference>
<dbReference type="GO" id="GO:0015450">
    <property type="term" value="F:protein-transporting ATPase activity"/>
    <property type="evidence" value="ECO:0007669"/>
    <property type="project" value="InterPro"/>
</dbReference>
<keyword evidence="3 9" id="KW-1003">Cell membrane</keyword>
<feature type="domain" description="Protein export membrane protein SecD/SecF C-terminal" evidence="11">
    <location>
        <begin position="903"/>
        <end position="1090"/>
    </location>
</feature>
<comment type="similarity">
    <text evidence="10">Belongs to the SecD/SecF family. SecF subfamily.</text>
</comment>
<evidence type="ECO:0000256" key="9">
    <source>
        <dbReference type="HAMAP-Rule" id="MF_01463"/>
    </source>
</evidence>
<evidence type="ECO:0000256" key="5">
    <source>
        <dbReference type="ARBA" id="ARBA00022927"/>
    </source>
</evidence>
<sequence length="1109" mass="121130">MQRNFLRGLLICLIPTVLFGAAAVFGTYRKGIDLAGGTILVYEVDLSKNVKDKKDAADGDAEGRGLSSEDMHKLAESLKRRIDPVDTRNVIIRPVGGSRIEILVPFTPTAKKQAGTEDFVQEVKDLVSRVGVLEFRILANDTDDKEGFEEALDTVNNQYPPEQAEKDAKFGEAPPVPRRSDYHVSINGTDASNVKYEWIELGKEERNSLGLSNSFGGAEGGKGGLWMQLAAQRGKAVSHNYSNERGERASYLLFSRPFTKVNPAKEEVGKEVEYFILTRVSDQDQVKVGGDINLNAFPESQNFDWAVGFQFNGAGSAKFGQVTNRNRPTANQTVRHLAVLLDNKVMSAPQLNSQITGKGQISGKFTKESVDRLVYILKSGALTAELKPNPVSENSVGATLGEDTKNKGLLAVGLSFGAVMLFMMGYYRFAGIVACVALLINLLLTIGFMVAVNAAFTLAGLAGIVLMLGMAVDANVLIYERLREEREKGATLAAALRAGYDRALPTIIDTHVSSIFTAIVLFVFGNDNLKGFAVSLTVGLIISLFTSLYVTRLIFDYWQSRRWLRELKMMRLFARPNINFMRIRHAMFAVTAILTVAGLGLFLARGDDVLNVDFRGGTVYGGRLAEATGLSTAGGKTGLLDLLSEKRQAERLKVTDAREVTTQGKTDTNTWEIFYAGDPKPAVVTFANKPAGKDDVIKRAEKLPDVSAEQVKVNAMGDDQLPSGESKSFTIRTTEKEKDLVQVMLDRLLRDDNGQPLMDLPKLEKWETTDATTKLFFSKPASVSYVQSLLKRVFHQKSREPLSGSSFVLSPVYSADGTPDRDREAATSKFTAMTLDVSGNTEFAALKEAIESHKTMSRPVVMAAVGSFAPAVLNSPKAEEERAAIDGILTELKTTVESRPVPDRLETFDAGLAKETQSRALFAIVASWIAILLYLWFRFGSWTFGLAAVFCLIHDLCFTLGAIAICHYLHAIPALGTLFQIQDYKIDLAAVAALLTLVGYSVNDTIVVFDRIREVRGKNPLLTEQMINDSVNQTLSRTVLASLTVFLVVGVLYWFGGDGVHLFAFVMVVGVIIGTYSSIYVAAPLLLLFGEGKPKVEAGETTTGTLAKV</sequence>
<keyword evidence="14" id="KW-1185">Reference proteome</keyword>
<evidence type="ECO:0000259" key="11">
    <source>
        <dbReference type="Pfam" id="PF02355"/>
    </source>
</evidence>
<name>A0A5C1A4V0_9BACT</name>
<comment type="subunit">
    <text evidence="9">Forms a complex with SecF. Part of the essential Sec protein translocation apparatus which comprises SecA, SecYEG and auxiliary proteins SecDF. Other proteins may also be involved.</text>
</comment>
<keyword evidence="7 9" id="KW-0811">Translocation</keyword>
<comment type="caution">
    <text evidence="9">Lacks conserved residue(s) required for the propagation of feature annotation.</text>
</comment>
<dbReference type="InterPro" id="IPR022645">
    <property type="entry name" value="SecD/SecF_bac"/>
</dbReference>
<dbReference type="SUPFAM" id="SSF82866">
    <property type="entry name" value="Multidrug efflux transporter AcrB transmembrane domain"/>
    <property type="match status" value="2"/>
</dbReference>
<comment type="similarity">
    <text evidence="9">Belongs to the SecD/SecF family. SecD subfamily.</text>
</comment>
<protein>
    <recommendedName>
        <fullName evidence="9 10">Multifunctional fusion protein</fullName>
    </recommendedName>
    <domain>
        <recommendedName>
            <fullName evidence="9">Protein translocase subunit SecD</fullName>
        </recommendedName>
    </domain>
    <domain>
        <recommendedName>
            <fullName evidence="10">Protein-export membrane protein SecF</fullName>
        </recommendedName>
    </domain>
</protein>
<dbReference type="PANTHER" id="PTHR30081">
    <property type="entry name" value="PROTEIN-EXPORT MEMBRANE PROTEIN SEC"/>
    <property type="match status" value="1"/>
</dbReference>
<dbReference type="OrthoDB" id="9805019at2"/>
<evidence type="ECO:0000259" key="12">
    <source>
        <dbReference type="Pfam" id="PF22599"/>
    </source>
</evidence>
<feature type="transmembrane region" description="Helical" evidence="9">
    <location>
        <begin position="432"/>
        <end position="452"/>
    </location>
</feature>
<evidence type="ECO:0000313" key="13">
    <source>
        <dbReference type="EMBL" id="QEL14131.1"/>
    </source>
</evidence>
<dbReference type="GO" id="GO:0043952">
    <property type="term" value="P:protein transport by the Sec complex"/>
    <property type="evidence" value="ECO:0007669"/>
    <property type="project" value="UniProtKB-UniRule"/>
</dbReference>
<dbReference type="Gene3D" id="3.30.70.3220">
    <property type="match status" value="1"/>
</dbReference>
<organism evidence="13 14">
    <name type="scientific">Limnoglobus roseus</name>
    <dbReference type="NCBI Taxonomy" id="2598579"/>
    <lineage>
        <taxon>Bacteria</taxon>
        <taxon>Pseudomonadati</taxon>
        <taxon>Planctomycetota</taxon>
        <taxon>Planctomycetia</taxon>
        <taxon>Gemmatales</taxon>
        <taxon>Gemmataceae</taxon>
        <taxon>Limnoglobus</taxon>
    </lineage>
</organism>
<proteinExistence type="inferred from homology"/>
<evidence type="ECO:0000256" key="2">
    <source>
        <dbReference type="ARBA" id="ARBA00022448"/>
    </source>
</evidence>
<keyword evidence="2 9" id="KW-0813">Transport</keyword>
<dbReference type="InterPro" id="IPR054384">
    <property type="entry name" value="SecDF_P1_head"/>
</dbReference>
<dbReference type="GO" id="GO:0006605">
    <property type="term" value="P:protein targeting"/>
    <property type="evidence" value="ECO:0007669"/>
    <property type="project" value="UniProtKB-UniRule"/>
</dbReference>
<feature type="transmembrane region" description="Helical" evidence="9">
    <location>
        <begin position="1062"/>
        <end position="1089"/>
    </location>
</feature>
<evidence type="ECO:0000256" key="4">
    <source>
        <dbReference type="ARBA" id="ARBA00022692"/>
    </source>
</evidence>
<feature type="transmembrane region" description="Helical" evidence="9">
    <location>
        <begin position="585"/>
        <end position="604"/>
    </location>
</feature>
<dbReference type="AlphaFoldDB" id="A0A5C1A4V0"/>
<feature type="transmembrane region" description="Helical" evidence="9">
    <location>
        <begin position="920"/>
        <end position="937"/>
    </location>
</feature>
<gene>
    <name evidence="9 13" type="primary">secD</name>
    <name evidence="10" type="synonym">secF</name>
    <name evidence="13" type="ORF">PX52LOC_00999</name>
</gene>
<comment type="subunit">
    <text evidence="10">Forms a complex with SecD. Part of the essential Sec protein translocation apparatus which comprises SecA, SecYEG and auxiliary proteins SecDF. Other proteins may also be involved.</text>
</comment>
<dbReference type="InterPro" id="IPR055344">
    <property type="entry name" value="SecD_SecF_C_bact"/>
</dbReference>
<dbReference type="Gene3D" id="3.30.1360.200">
    <property type="match status" value="1"/>
</dbReference>
<dbReference type="Pfam" id="PF22599">
    <property type="entry name" value="SecDF_P1_head"/>
    <property type="match status" value="1"/>
</dbReference>